<gene>
    <name evidence="8" type="ORF">GGI59_002298</name>
</gene>
<evidence type="ECO:0000256" key="6">
    <source>
        <dbReference type="ARBA" id="ARBA00047422"/>
    </source>
</evidence>
<name>A0A7W8UMC1_9HYPH</name>
<dbReference type="Pfam" id="PF00145">
    <property type="entry name" value="DNA_methylase"/>
    <property type="match status" value="2"/>
</dbReference>
<evidence type="ECO:0000313" key="8">
    <source>
        <dbReference type="EMBL" id="MBB5560636.1"/>
    </source>
</evidence>
<dbReference type="InterPro" id="IPR001525">
    <property type="entry name" value="C5_MeTfrase"/>
</dbReference>
<keyword evidence="2 8" id="KW-0489">Methyltransferase</keyword>
<feature type="region of interest" description="Disordered" evidence="7">
    <location>
        <begin position="524"/>
        <end position="547"/>
    </location>
</feature>
<evidence type="ECO:0000256" key="1">
    <source>
        <dbReference type="ARBA" id="ARBA00011975"/>
    </source>
</evidence>
<accession>A0A7W8UMC1</accession>
<protein>
    <recommendedName>
        <fullName evidence="1">DNA (cytosine-5-)-methyltransferase</fullName>
        <ecNumber evidence="1">2.1.1.37</ecNumber>
    </recommendedName>
</protein>
<dbReference type="PANTHER" id="PTHR10629">
    <property type="entry name" value="CYTOSINE-SPECIFIC METHYLTRANSFERASE"/>
    <property type="match status" value="1"/>
</dbReference>
<evidence type="ECO:0000256" key="2">
    <source>
        <dbReference type="ARBA" id="ARBA00022603"/>
    </source>
</evidence>
<keyword evidence="9" id="KW-1185">Reference proteome</keyword>
<evidence type="ECO:0000256" key="3">
    <source>
        <dbReference type="ARBA" id="ARBA00022679"/>
    </source>
</evidence>
<sequence>MNSMAMPKSFVLDNRMTVVLFAGMGGGCDGLEDAGFHVHLAVNHDPLAIAMHEKRHPHTRHLRCDVFEVDPRQATRGRGVRILHASPDCTHFSVAKGSKPVSKRRRSLAWVIPRWAGQVRPEVITMENVQEIRTWGPLICKRDKKTGRAMRRDGSVAAKGERIPVENQWLIPDPRHKGRIWRAWLQHMQDLGYSFEHRILVCADYGIPTIRKRFFGVARADGGPIYWPERTHAPRDKAKALGLKPWVGANTIIDWSLPVKSIFDRKKPLAEATLRRIARGVMRYVVNAKRPFIVPITHTGGDRVHDIDEPMRTFTTAHRGELALVVPVIAGVGGRMGQSAERSVEEPMQTVTTKPDSVLVAAHLTKFRPGSTGAHVEEPLPTYTANNFEKRPGGAPPLGVAAVHMSTTRNAQKPFGAADEPLHTITAGGAGLSLVAATMIQAGNGEHEGQVARCLDIENPIGTQTAGGQRQAVVAAFLAQHNGDPRADGSVEFRSGRDVADPLATLTVYPQQGVGAVFLAQHNTGNNGHDARDPLSTVTTGGERGQSQQGIVAAALTRLRGNDKDGQDISHPLPTQTCGGGHEMLIMPFLQAYYGSGSEGGRADEPLRALTGLARHGLVTVQVNGQTMVITDICMRMLDPLEGAAAHGFDPKSFDHVIEYVDERGKLVKRKPTKTQIGHLVGNSVPKKMIQLLAECNGRYEFVEAAE</sequence>
<dbReference type="Gene3D" id="3.40.50.150">
    <property type="entry name" value="Vaccinia Virus protein VP39"/>
    <property type="match status" value="1"/>
</dbReference>
<keyword evidence="3 8" id="KW-0808">Transferase</keyword>
<feature type="compositionally biased region" description="Polar residues" evidence="7">
    <location>
        <begin position="536"/>
        <end position="547"/>
    </location>
</feature>
<dbReference type="InterPro" id="IPR029063">
    <property type="entry name" value="SAM-dependent_MTases_sf"/>
</dbReference>
<dbReference type="EC" id="2.1.1.37" evidence="1"/>
<reference evidence="8 9" key="1">
    <citation type="submission" date="2020-08" db="EMBL/GenBank/DDBJ databases">
        <title>Genomic Encyclopedia of Type Strains, Phase IV (KMG-V): Genome sequencing to study the core and pangenomes of soil and plant-associated prokaryotes.</title>
        <authorList>
            <person name="Whitman W."/>
        </authorList>
    </citation>
    <scope>NUCLEOTIDE SEQUENCE [LARGE SCALE GENOMIC DNA]</scope>
    <source>
        <strain evidence="8 9">SEMIA 4034</strain>
    </source>
</reference>
<comment type="catalytic activity">
    <reaction evidence="6">
        <text>a 2'-deoxycytidine in DNA + S-adenosyl-L-methionine = a 5-methyl-2'-deoxycytidine in DNA + S-adenosyl-L-homocysteine + H(+)</text>
        <dbReference type="Rhea" id="RHEA:13681"/>
        <dbReference type="Rhea" id="RHEA-COMP:11369"/>
        <dbReference type="Rhea" id="RHEA-COMP:11370"/>
        <dbReference type="ChEBI" id="CHEBI:15378"/>
        <dbReference type="ChEBI" id="CHEBI:57856"/>
        <dbReference type="ChEBI" id="CHEBI:59789"/>
        <dbReference type="ChEBI" id="CHEBI:85452"/>
        <dbReference type="ChEBI" id="CHEBI:85454"/>
        <dbReference type="EC" id="2.1.1.37"/>
    </reaction>
</comment>
<comment type="caution">
    <text evidence="8">The sequence shown here is derived from an EMBL/GenBank/DDBJ whole genome shotgun (WGS) entry which is preliminary data.</text>
</comment>
<dbReference type="GO" id="GO:0032259">
    <property type="term" value="P:methylation"/>
    <property type="evidence" value="ECO:0007669"/>
    <property type="project" value="UniProtKB-KW"/>
</dbReference>
<keyword evidence="5" id="KW-0680">Restriction system</keyword>
<dbReference type="AlphaFoldDB" id="A0A7W8UMC1"/>
<dbReference type="SUPFAM" id="SSF53335">
    <property type="entry name" value="S-adenosyl-L-methionine-dependent methyltransferases"/>
    <property type="match status" value="1"/>
</dbReference>
<dbReference type="EMBL" id="JACHBC010000004">
    <property type="protein sequence ID" value="MBB5560636.1"/>
    <property type="molecule type" value="Genomic_DNA"/>
</dbReference>
<organism evidence="8 9">
    <name type="scientific">Rhizobium lentis</name>
    <dbReference type="NCBI Taxonomy" id="1138194"/>
    <lineage>
        <taxon>Bacteria</taxon>
        <taxon>Pseudomonadati</taxon>
        <taxon>Pseudomonadota</taxon>
        <taxon>Alphaproteobacteria</taxon>
        <taxon>Hyphomicrobiales</taxon>
        <taxon>Rhizobiaceae</taxon>
        <taxon>Rhizobium/Agrobacterium group</taxon>
        <taxon>Rhizobium</taxon>
    </lineage>
</organism>
<evidence type="ECO:0000256" key="5">
    <source>
        <dbReference type="ARBA" id="ARBA00022747"/>
    </source>
</evidence>
<dbReference type="GO" id="GO:0003677">
    <property type="term" value="F:DNA binding"/>
    <property type="evidence" value="ECO:0007669"/>
    <property type="project" value="TreeGrafter"/>
</dbReference>
<dbReference type="PANTHER" id="PTHR10629:SF52">
    <property type="entry name" value="DNA (CYTOSINE-5)-METHYLTRANSFERASE 1"/>
    <property type="match status" value="1"/>
</dbReference>
<dbReference type="RefSeq" id="WP_183916070.1">
    <property type="nucleotide sequence ID" value="NZ_JACHBB010000004.1"/>
</dbReference>
<dbReference type="InterPro" id="IPR050390">
    <property type="entry name" value="C5-Methyltransferase"/>
</dbReference>
<dbReference type="GO" id="GO:0009307">
    <property type="term" value="P:DNA restriction-modification system"/>
    <property type="evidence" value="ECO:0007669"/>
    <property type="project" value="UniProtKB-KW"/>
</dbReference>
<evidence type="ECO:0000256" key="7">
    <source>
        <dbReference type="SAM" id="MobiDB-lite"/>
    </source>
</evidence>
<keyword evidence="4" id="KW-0949">S-adenosyl-L-methionine</keyword>
<evidence type="ECO:0000313" key="9">
    <source>
        <dbReference type="Proteomes" id="UP000528824"/>
    </source>
</evidence>
<proteinExistence type="predicted"/>
<evidence type="ECO:0000256" key="4">
    <source>
        <dbReference type="ARBA" id="ARBA00022691"/>
    </source>
</evidence>
<dbReference type="Proteomes" id="UP000528824">
    <property type="component" value="Unassembled WGS sequence"/>
</dbReference>
<dbReference type="GO" id="GO:0003886">
    <property type="term" value="F:DNA (cytosine-5-)-methyltransferase activity"/>
    <property type="evidence" value="ECO:0007669"/>
    <property type="project" value="UniProtKB-EC"/>
</dbReference>
<dbReference type="GO" id="GO:0044027">
    <property type="term" value="P:negative regulation of gene expression via chromosomal CpG island methylation"/>
    <property type="evidence" value="ECO:0007669"/>
    <property type="project" value="TreeGrafter"/>
</dbReference>